<dbReference type="AlphaFoldDB" id="A0AAD9FMP3"/>
<protein>
    <submittedName>
        <fullName evidence="2">Uncharacterized protein</fullName>
    </submittedName>
</protein>
<feature type="region of interest" description="Disordered" evidence="1">
    <location>
        <begin position="37"/>
        <end position="60"/>
    </location>
</feature>
<dbReference type="Proteomes" id="UP001182556">
    <property type="component" value="Unassembled WGS sequence"/>
</dbReference>
<accession>A0AAD9FMP3</accession>
<evidence type="ECO:0000256" key="1">
    <source>
        <dbReference type="SAM" id="MobiDB-lite"/>
    </source>
</evidence>
<gene>
    <name evidence="2" type="ORF">DB88DRAFT_499855</name>
</gene>
<dbReference type="Pfam" id="PF11927">
    <property type="entry name" value="HODM_asu-like"/>
    <property type="match status" value="1"/>
</dbReference>
<evidence type="ECO:0000313" key="3">
    <source>
        <dbReference type="Proteomes" id="UP001182556"/>
    </source>
</evidence>
<feature type="region of interest" description="Disordered" evidence="1">
    <location>
        <begin position="310"/>
        <end position="329"/>
    </location>
</feature>
<dbReference type="InterPro" id="IPR021848">
    <property type="entry name" value="HODM_asu-like"/>
</dbReference>
<dbReference type="EMBL" id="JAODAN010000011">
    <property type="protein sequence ID" value="KAK1921161.1"/>
    <property type="molecule type" value="Genomic_DNA"/>
</dbReference>
<proteinExistence type="predicted"/>
<evidence type="ECO:0000313" key="2">
    <source>
        <dbReference type="EMBL" id="KAK1921161.1"/>
    </source>
</evidence>
<name>A0AAD9FMP3_PAPLA</name>
<comment type="caution">
    <text evidence="2">The sequence shown here is derived from an EMBL/GenBank/DDBJ whole genome shotgun (WGS) entry which is preliminary data.</text>
</comment>
<reference evidence="2" key="1">
    <citation type="submission" date="2023-02" db="EMBL/GenBank/DDBJ databases">
        <title>Identification and recombinant expression of a fungal hydrolase from Papiliotrema laurentii that hydrolyzes apple cutin and clears colloidal polyester polyurethane.</title>
        <authorList>
            <consortium name="DOE Joint Genome Institute"/>
            <person name="Roman V.A."/>
            <person name="Bojanowski C."/>
            <person name="Crable B.R."/>
            <person name="Wagner D.N."/>
            <person name="Hung C.S."/>
            <person name="Nadeau L.J."/>
            <person name="Schratz L."/>
            <person name="Haridas S."/>
            <person name="Pangilinan J."/>
            <person name="Lipzen A."/>
            <person name="Na H."/>
            <person name="Yan M."/>
            <person name="Ng V."/>
            <person name="Grigoriev I.V."/>
            <person name="Spatafora J.W."/>
            <person name="Barlow D."/>
            <person name="Biffinger J."/>
            <person name="Kelley-Loughnane N."/>
            <person name="Varaljay V.A."/>
            <person name="Crookes-Goodson W.J."/>
        </authorList>
    </citation>
    <scope>NUCLEOTIDE SEQUENCE</scope>
    <source>
        <strain evidence="2">5307AH</strain>
    </source>
</reference>
<organism evidence="2 3">
    <name type="scientific">Papiliotrema laurentii</name>
    <name type="common">Cryptococcus laurentii</name>
    <dbReference type="NCBI Taxonomy" id="5418"/>
    <lineage>
        <taxon>Eukaryota</taxon>
        <taxon>Fungi</taxon>
        <taxon>Dikarya</taxon>
        <taxon>Basidiomycota</taxon>
        <taxon>Agaricomycotina</taxon>
        <taxon>Tremellomycetes</taxon>
        <taxon>Tremellales</taxon>
        <taxon>Rhynchogastremaceae</taxon>
        <taxon>Papiliotrema</taxon>
    </lineage>
</organism>
<keyword evidence="3" id="KW-1185">Reference proteome</keyword>
<sequence>MDSFSLLSHPTAAPTGLAILLVLLALIYRTSTRTKAASLPADSQAPKSSTKSVESKGSGWLTVAPDGREWGRWIPSDFRMPPIPADHDFDLNTTQPPMYRAWKYKHTVVMDAKNMPWEKWIELDNQFPRYHALRKARIAERGKRLYGVLPGAEDAAREILLELSEFLSQRYPSVYKVTRRSGTQGSWFGEPNEICRIQIPALQADYDFDEIDDAMLIAGLIQPADLAIMMEGEDSLYYMKGGCIALAGSWRYEDKIGRDLYYIHTTGHVPEYREKLDLPMTRYHQRLRPETPGWRNNYTLTVDKGQDELAWSTSTNGPEDIYDQSAKGPNRDRLTEEFVLPERITDPTQVNVRQERQTLRRMPRTGAVLFTVHSYAEPVMAIASEPGVPGRLASAVKSWKGEVDTHKNGALYKDLLVPYLEELHKKQVAEGLAVDGVDPEWKYPY</sequence>